<dbReference type="AlphaFoldDB" id="A0A6G2DCH8"/>
<keyword evidence="1" id="KW-0808">Transferase</keyword>
<sequence length="47" mass="5526">MIDQLSKYYSCRILTEKDIPSILSLYESNPLYFQHCPQDPNFATVNE</sequence>
<evidence type="ECO:0000313" key="2">
    <source>
        <dbReference type="Proteomes" id="UP000483094"/>
    </source>
</evidence>
<organism evidence="1 2">
    <name type="scientific">Streptococcus pneumoniae</name>
    <dbReference type="NCBI Taxonomy" id="1313"/>
    <lineage>
        <taxon>Bacteria</taxon>
        <taxon>Bacillati</taxon>
        <taxon>Bacillota</taxon>
        <taxon>Bacilli</taxon>
        <taxon>Lactobacillales</taxon>
        <taxon>Streptococcaceae</taxon>
        <taxon>Streptococcus</taxon>
    </lineage>
</organism>
<dbReference type="Proteomes" id="UP000483094">
    <property type="component" value="Unassembled WGS sequence"/>
</dbReference>
<evidence type="ECO:0000313" key="1">
    <source>
        <dbReference type="EMBL" id="MTV74239.1"/>
    </source>
</evidence>
<dbReference type="EMBL" id="WNHQ01000954">
    <property type="protein sequence ID" value="MTV74239.1"/>
    <property type="molecule type" value="Genomic_DNA"/>
</dbReference>
<gene>
    <name evidence="1" type="ORF">GM540_09660</name>
</gene>
<proteinExistence type="predicted"/>
<accession>A0A6G2DCH8</accession>
<name>A0A6G2DCH8_STREE</name>
<reference evidence="1 2" key="1">
    <citation type="submission" date="2019-11" db="EMBL/GenBank/DDBJ databases">
        <title>Growth characteristics of pneumococcus vary with the chemical composition of the capsule and with environmental conditions.</title>
        <authorList>
            <person name="Tothpal A."/>
            <person name="Desobry K."/>
            <person name="Joshi S."/>
            <person name="Wyllie A.L."/>
            <person name="Weinberger D.M."/>
        </authorList>
    </citation>
    <scope>NUCLEOTIDE SEQUENCE [LARGE SCALE GENOMIC DNA]</scope>
    <source>
        <strain evidence="2">pnumococcus19F</strain>
    </source>
</reference>
<dbReference type="GO" id="GO:0016740">
    <property type="term" value="F:transferase activity"/>
    <property type="evidence" value="ECO:0007669"/>
    <property type="project" value="UniProtKB-KW"/>
</dbReference>
<comment type="caution">
    <text evidence="1">The sequence shown here is derived from an EMBL/GenBank/DDBJ whole genome shotgun (WGS) entry which is preliminary data.</text>
</comment>
<feature type="non-terminal residue" evidence="1">
    <location>
        <position position="47"/>
    </location>
</feature>
<protein>
    <submittedName>
        <fullName evidence="1">GNAT family acetyltransferase</fullName>
    </submittedName>
</protein>